<dbReference type="InterPro" id="IPR048325">
    <property type="entry name" value="ZSWIM3_N"/>
</dbReference>
<protein>
    <recommendedName>
        <fullName evidence="6">MULE transposase domain-containing protein</fullName>
    </recommendedName>
</protein>
<gene>
    <name evidence="4" type="ORF">SNE40_020840</name>
</gene>
<dbReference type="Pfam" id="PF20784">
    <property type="entry name" value="DUF5575_C"/>
    <property type="match status" value="1"/>
</dbReference>
<dbReference type="PANTHER" id="PTHR31569">
    <property type="entry name" value="SWIM-TYPE DOMAIN-CONTAINING PROTEIN"/>
    <property type="match status" value="1"/>
</dbReference>
<dbReference type="AlphaFoldDB" id="A0AAN8J514"/>
<proteinExistence type="predicted"/>
<evidence type="ECO:0000259" key="3">
    <source>
        <dbReference type="Pfam" id="PF21599"/>
    </source>
</evidence>
<dbReference type="Pfam" id="PF21599">
    <property type="entry name" value="ZSWIM3_N"/>
    <property type="match status" value="1"/>
</dbReference>
<keyword evidence="5" id="KW-1185">Reference proteome</keyword>
<dbReference type="InterPro" id="IPR049218">
    <property type="entry name" value="DUF5575_C"/>
</dbReference>
<evidence type="ECO:0000259" key="2">
    <source>
        <dbReference type="Pfam" id="PF21056"/>
    </source>
</evidence>
<feature type="domain" description="ZSWIM3 N-terminal" evidence="3">
    <location>
        <begin position="6"/>
        <end position="113"/>
    </location>
</feature>
<dbReference type="PANTHER" id="PTHR31569:SF4">
    <property type="entry name" value="SWIM-TYPE DOMAIN-CONTAINING PROTEIN"/>
    <property type="match status" value="1"/>
</dbReference>
<feature type="domain" description="DUF5575" evidence="1">
    <location>
        <begin position="342"/>
        <end position="395"/>
    </location>
</feature>
<dbReference type="Pfam" id="PF21056">
    <property type="entry name" value="ZSWIM1-3_RNaseH-like"/>
    <property type="match status" value="1"/>
</dbReference>
<dbReference type="Proteomes" id="UP001347796">
    <property type="component" value="Unassembled WGS sequence"/>
</dbReference>
<dbReference type="InterPro" id="IPR052579">
    <property type="entry name" value="Zinc_finger_SWIM"/>
</dbReference>
<evidence type="ECO:0000313" key="5">
    <source>
        <dbReference type="Proteomes" id="UP001347796"/>
    </source>
</evidence>
<dbReference type="EMBL" id="JAZGQO010000015">
    <property type="protein sequence ID" value="KAK6169865.1"/>
    <property type="molecule type" value="Genomic_DNA"/>
</dbReference>
<evidence type="ECO:0008006" key="6">
    <source>
        <dbReference type="Google" id="ProtNLM"/>
    </source>
</evidence>
<organism evidence="4 5">
    <name type="scientific">Patella caerulea</name>
    <name type="common">Rayed Mediterranean limpet</name>
    <dbReference type="NCBI Taxonomy" id="87958"/>
    <lineage>
        <taxon>Eukaryota</taxon>
        <taxon>Metazoa</taxon>
        <taxon>Spiralia</taxon>
        <taxon>Lophotrochozoa</taxon>
        <taxon>Mollusca</taxon>
        <taxon>Gastropoda</taxon>
        <taxon>Patellogastropoda</taxon>
        <taxon>Patelloidea</taxon>
        <taxon>Patellidae</taxon>
        <taxon>Patella</taxon>
    </lineage>
</organism>
<comment type="caution">
    <text evidence="4">The sequence shown here is derived from an EMBL/GenBank/DDBJ whole genome shotgun (WGS) entry which is preliminary data.</text>
</comment>
<sequence>MADDLTLGAQFNTFHALSEAVSRWEKTNFISLYKRSSRTIEACSKRATKKFFNPHLKYAEINFACIHGGRKLKSSSSGQRPHQSTFLKDCPFMIKVRATPDGKNLCVKEMSPADSHTHETCLQTFQHLPKQRRLSKEQNIQVGEMLQLKANKKLIQQHLQSTTGKTLILKDIHNIASQNHTNHRNNFEELVSEMKKIEGSSVDAFTDDNDTLQAIAFQTEEMRNTFAAYPELLLIDATYKLNNLRMPLYVLMNVDGNGESEVICLWLVATEDRLTISLLMDKFKERNPNWVEIGVIMADKDMTERDVLTEKLPGAEILICLFHALRSFRREITTEKLGISIGERNLSLELLGKMSHAVSEEQYQNLCEDLKRSAPRCVVEYFNRNWHDIREQWVEGLMHEYCNIWKLDINTSKTKVIVFSRGKIRNKPKIMYGDVLLDVVDDYTYLGIVFNYNGSFTETIRMLYVKASNAMFTILKKAKKLHLDIDTQIQLFNTLVVPIMLYGCEVWGNSDIQLLERLQLQFCKIVLGVKKSTPNAMVYGELGVSPLQLIVKRRMISYYSIRLVLVTQINCHVYCIS</sequence>
<feature type="domain" description="ZSWIM1/3 RNaseH-like" evidence="2">
    <location>
        <begin position="196"/>
        <end position="318"/>
    </location>
</feature>
<accession>A0AAN8J514</accession>
<name>A0AAN8J514_PATCE</name>
<evidence type="ECO:0000259" key="1">
    <source>
        <dbReference type="Pfam" id="PF20784"/>
    </source>
</evidence>
<dbReference type="InterPro" id="IPR048324">
    <property type="entry name" value="ZSWIM1-3_RNaseH-like"/>
</dbReference>
<evidence type="ECO:0000313" key="4">
    <source>
        <dbReference type="EMBL" id="KAK6169865.1"/>
    </source>
</evidence>
<reference evidence="4 5" key="1">
    <citation type="submission" date="2024-01" db="EMBL/GenBank/DDBJ databases">
        <title>The genome of the rayed Mediterranean limpet Patella caerulea (Linnaeus, 1758).</title>
        <authorList>
            <person name="Anh-Thu Weber A."/>
            <person name="Halstead-Nussloch G."/>
        </authorList>
    </citation>
    <scope>NUCLEOTIDE SEQUENCE [LARGE SCALE GENOMIC DNA]</scope>
    <source>
        <strain evidence="4">AATW-2023a</strain>
        <tissue evidence="4">Whole specimen</tissue>
    </source>
</reference>